<evidence type="ECO:0000256" key="2">
    <source>
        <dbReference type="ARBA" id="ARBA00006810"/>
    </source>
</evidence>
<dbReference type="InterPro" id="IPR000568">
    <property type="entry name" value="ATP_synth_F0_asu"/>
</dbReference>
<dbReference type="KEGG" id="cbac:JI75_01265"/>
<feature type="transmembrane region" description="Helical" evidence="11">
    <location>
        <begin position="93"/>
        <end position="112"/>
    </location>
</feature>
<dbReference type="PANTHER" id="PTHR11410">
    <property type="entry name" value="ATP SYNTHASE SUBUNIT A"/>
    <property type="match status" value="1"/>
</dbReference>
<dbReference type="InterPro" id="IPR035908">
    <property type="entry name" value="F0_ATP_A_sf"/>
</dbReference>
<dbReference type="PRINTS" id="PR00123">
    <property type="entry name" value="ATPASEA"/>
</dbReference>
<feature type="transmembrane region" description="Helical" evidence="11">
    <location>
        <begin position="214"/>
        <end position="234"/>
    </location>
</feature>
<evidence type="ECO:0000256" key="1">
    <source>
        <dbReference type="ARBA" id="ARBA00004141"/>
    </source>
</evidence>
<evidence type="ECO:0000256" key="6">
    <source>
        <dbReference type="ARBA" id="ARBA00022781"/>
    </source>
</evidence>
<keyword evidence="11" id="KW-1003">Cell membrane</keyword>
<dbReference type="Proteomes" id="UP000031121">
    <property type="component" value="Chromosome"/>
</dbReference>
<proteinExistence type="inferred from homology"/>
<protein>
    <recommendedName>
        <fullName evidence="11 12">ATP synthase subunit a</fullName>
    </recommendedName>
    <alternativeName>
        <fullName evidence="11">ATP synthase F0 sector subunit a</fullName>
    </alternativeName>
    <alternativeName>
        <fullName evidence="11">F-ATPase subunit 6</fullName>
    </alternativeName>
</protein>
<dbReference type="STRING" id="1531429.JI75_01265"/>
<dbReference type="CDD" id="cd00310">
    <property type="entry name" value="ATP-synt_Fo_a_6"/>
    <property type="match status" value="1"/>
</dbReference>
<keyword evidence="8 11" id="KW-0406">Ion transport</keyword>
<keyword evidence="6 11" id="KW-0375">Hydrogen ion transport</keyword>
<comment type="function">
    <text evidence="11 12">Key component of the proton channel; it plays a direct role in the translocation of protons across the membrane.</text>
</comment>
<dbReference type="GO" id="GO:0005886">
    <property type="term" value="C:plasma membrane"/>
    <property type="evidence" value="ECO:0007669"/>
    <property type="project" value="UniProtKB-SubCell"/>
</dbReference>
<keyword evidence="5 11" id="KW-0812">Transmembrane</keyword>
<keyword evidence="4 11" id="KW-0138">CF(0)</keyword>
<keyword evidence="14" id="KW-1185">Reference proteome</keyword>
<organism evidence="13 14">
    <name type="scientific">Berryella intestinalis</name>
    <dbReference type="NCBI Taxonomy" id="1531429"/>
    <lineage>
        <taxon>Bacteria</taxon>
        <taxon>Bacillati</taxon>
        <taxon>Actinomycetota</taxon>
        <taxon>Coriobacteriia</taxon>
        <taxon>Eggerthellales</taxon>
        <taxon>Eggerthellaceae</taxon>
        <taxon>Berryella</taxon>
    </lineage>
</organism>
<keyword evidence="7 11" id="KW-1133">Transmembrane helix</keyword>
<dbReference type="GO" id="GO:0045259">
    <property type="term" value="C:proton-transporting ATP synthase complex"/>
    <property type="evidence" value="ECO:0007669"/>
    <property type="project" value="UniProtKB-KW"/>
</dbReference>
<comment type="subcellular location">
    <subcellularLocation>
        <location evidence="11 12">Cell membrane</location>
        <topology evidence="11 12">Multi-pass membrane protein</topology>
    </subcellularLocation>
    <subcellularLocation>
        <location evidence="1">Membrane</location>
        <topology evidence="1">Multi-pass membrane protein</topology>
    </subcellularLocation>
</comment>
<feature type="transmembrane region" description="Helical" evidence="11">
    <location>
        <begin position="240"/>
        <end position="259"/>
    </location>
</feature>
<evidence type="ECO:0000256" key="11">
    <source>
        <dbReference type="HAMAP-Rule" id="MF_01393"/>
    </source>
</evidence>
<keyword evidence="9 11" id="KW-0472">Membrane</keyword>
<keyword evidence="3 11" id="KW-0813">Transport</keyword>
<feature type="transmembrane region" description="Helical" evidence="11">
    <location>
        <begin position="35"/>
        <end position="54"/>
    </location>
</feature>
<dbReference type="SUPFAM" id="SSF81336">
    <property type="entry name" value="F1F0 ATP synthase subunit A"/>
    <property type="match status" value="1"/>
</dbReference>
<evidence type="ECO:0000256" key="4">
    <source>
        <dbReference type="ARBA" id="ARBA00022547"/>
    </source>
</evidence>
<dbReference type="GO" id="GO:0046933">
    <property type="term" value="F:proton-transporting ATP synthase activity, rotational mechanism"/>
    <property type="evidence" value="ECO:0007669"/>
    <property type="project" value="UniProtKB-UniRule"/>
</dbReference>
<dbReference type="HAMAP" id="MF_01393">
    <property type="entry name" value="ATP_synth_a_bact"/>
    <property type="match status" value="1"/>
</dbReference>
<reference evidence="14" key="1">
    <citation type="submission" date="2014-08" db="EMBL/GenBank/DDBJ databases">
        <title>Coriobacteriaceae sp. complete genome.</title>
        <authorList>
            <person name="Looft T."/>
            <person name="Bayles D.O."/>
            <person name="Stanton T.B."/>
        </authorList>
    </citation>
    <scope>NUCLEOTIDE SEQUENCE [LARGE SCALE GENOMIC DNA]</scope>
    <source>
        <strain evidence="14">68-1-3</strain>
    </source>
</reference>
<evidence type="ECO:0000256" key="12">
    <source>
        <dbReference type="RuleBase" id="RU000483"/>
    </source>
</evidence>
<evidence type="ECO:0000313" key="14">
    <source>
        <dbReference type="Proteomes" id="UP000031121"/>
    </source>
</evidence>
<dbReference type="EMBL" id="CP009302">
    <property type="protein sequence ID" value="AJC11519.1"/>
    <property type="molecule type" value="Genomic_DNA"/>
</dbReference>
<dbReference type="InterPro" id="IPR045083">
    <property type="entry name" value="ATP_synth_F0_asu_bact/mt"/>
</dbReference>
<dbReference type="PANTHER" id="PTHR11410:SF0">
    <property type="entry name" value="ATP SYNTHASE SUBUNIT A"/>
    <property type="match status" value="1"/>
</dbReference>
<comment type="similarity">
    <text evidence="2 11 12">Belongs to the ATPase A chain family.</text>
</comment>
<sequence>MNPLDLVNHHVPELKESFDSAFVANFGSGIGITQYVLWLCITCALTLIVVLVAAQRLTLVPNNRFVNMIETGYQFVRRDMGEGTIGHGYKKHVPFLATMFFFILISNMVGLIPGCKTPTGSISITWALSLIAFVYFNYWGVKAHGGWGYIKSIAPSGLPAPMVPVIWFFEFLSLVLRALTLAVRLYGNMFAGHMALGVFSIFAFSFIQSVIEGAMPLVGGVSILWMALLVAMYALETLVAFLQAYVFTVLSAVYIQLATSEH</sequence>
<evidence type="ECO:0000313" key="13">
    <source>
        <dbReference type="EMBL" id="AJC11519.1"/>
    </source>
</evidence>
<evidence type="ECO:0000256" key="3">
    <source>
        <dbReference type="ARBA" id="ARBA00022448"/>
    </source>
</evidence>
<dbReference type="AlphaFoldDB" id="A0A0A8B2C9"/>
<accession>A0A0A8B2C9</accession>
<evidence type="ECO:0000256" key="7">
    <source>
        <dbReference type="ARBA" id="ARBA00022989"/>
    </source>
</evidence>
<name>A0A0A8B2C9_9ACTN</name>
<keyword evidence="10 11" id="KW-0066">ATP synthesis</keyword>
<dbReference type="InterPro" id="IPR023011">
    <property type="entry name" value="ATP_synth_F0_asu_AS"/>
</dbReference>
<evidence type="ECO:0000256" key="9">
    <source>
        <dbReference type="ARBA" id="ARBA00023136"/>
    </source>
</evidence>
<evidence type="ECO:0000256" key="8">
    <source>
        <dbReference type="ARBA" id="ARBA00023065"/>
    </source>
</evidence>
<dbReference type="OrthoDB" id="9809130at2"/>
<evidence type="ECO:0000256" key="10">
    <source>
        <dbReference type="ARBA" id="ARBA00023310"/>
    </source>
</evidence>
<feature type="transmembrane region" description="Helical" evidence="11">
    <location>
        <begin position="189"/>
        <end position="207"/>
    </location>
</feature>
<dbReference type="Pfam" id="PF00119">
    <property type="entry name" value="ATP-synt_A"/>
    <property type="match status" value="1"/>
</dbReference>
<feature type="transmembrane region" description="Helical" evidence="11">
    <location>
        <begin position="124"/>
        <end position="141"/>
    </location>
</feature>
<dbReference type="HOGENOM" id="CLU_041018_0_2_11"/>
<evidence type="ECO:0000256" key="5">
    <source>
        <dbReference type="ARBA" id="ARBA00022692"/>
    </source>
</evidence>
<dbReference type="NCBIfam" id="TIGR01131">
    <property type="entry name" value="ATP_synt_6_or_A"/>
    <property type="match status" value="1"/>
</dbReference>
<dbReference type="PROSITE" id="PS00449">
    <property type="entry name" value="ATPASE_A"/>
    <property type="match status" value="1"/>
</dbReference>
<gene>
    <name evidence="11" type="primary">atpB</name>
    <name evidence="13" type="ORF">JI75_01265</name>
</gene>
<dbReference type="Gene3D" id="1.20.120.220">
    <property type="entry name" value="ATP synthase, F0 complex, subunit A"/>
    <property type="match status" value="1"/>
</dbReference>
<reference evidence="13 14" key="2">
    <citation type="journal article" date="2015" name="Genome Announc.">
        <title>Complete Genome Sequence of Coriobacteriaceae Strain 68-1-3, a Novel Mucus-Degrading Isolate from the Swine Intestinal Tract.</title>
        <authorList>
            <person name="Looft T."/>
            <person name="Bayles D.O."/>
            <person name="Alt D.P."/>
            <person name="Stanton T.B."/>
        </authorList>
    </citation>
    <scope>NUCLEOTIDE SEQUENCE [LARGE SCALE GENOMIC DNA]</scope>
    <source>
        <strain evidence="13 14">68-1-3</strain>
    </source>
</reference>
<dbReference type="RefSeq" id="WP_039688124.1">
    <property type="nucleotide sequence ID" value="NZ_CP009302.1"/>
</dbReference>